<evidence type="ECO:0000313" key="10">
    <source>
        <dbReference type="EMBL" id="CCC68026.1"/>
    </source>
</evidence>
<keyword evidence="4 8" id="KW-0653">Protein transport</keyword>
<dbReference type="InterPro" id="IPR011989">
    <property type="entry name" value="ARM-like"/>
</dbReference>
<dbReference type="GeneID" id="96901502"/>
<dbReference type="KEGG" id="ncs:NCAS_0A14680"/>
<evidence type="ECO:0000256" key="1">
    <source>
        <dbReference type="ARBA" id="ARBA00004156"/>
    </source>
</evidence>
<dbReference type="SUPFAM" id="SSF48371">
    <property type="entry name" value="ARM repeat"/>
    <property type="match status" value="1"/>
</dbReference>
<evidence type="ECO:0000256" key="2">
    <source>
        <dbReference type="ARBA" id="ARBA00004555"/>
    </source>
</evidence>
<dbReference type="EMBL" id="HE576752">
    <property type="protein sequence ID" value="CCC68026.1"/>
    <property type="molecule type" value="Genomic_DNA"/>
</dbReference>
<dbReference type="GO" id="GO:0048203">
    <property type="term" value="P:vesicle targeting, trans-Golgi to endosome"/>
    <property type="evidence" value="ECO:0007669"/>
    <property type="project" value="EnsemblFungi"/>
</dbReference>
<dbReference type="OMA" id="REPNTKK"/>
<proteinExistence type="inferred from homology"/>
<dbReference type="GO" id="GO:0005829">
    <property type="term" value="C:cytosol"/>
    <property type="evidence" value="ECO:0007669"/>
    <property type="project" value="GOC"/>
</dbReference>
<evidence type="ECO:0000259" key="9">
    <source>
        <dbReference type="SMART" id="SM00809"/>
    </source>
</evidence>
<dbReference type="InterPro" id="IPR050840">
    <property type="entry name" value="Adaptor_Complx_Large_Subunit"/>
</dbReference>
<keyword evidence="3 8" id="KW-0813">Transport</keyword>
<dbReference type="InterPro" id="IPR016024">
    <property type="entry name" value="ARM-type_fold"/>
</dbReference>
<dbReference type="SMART" id="SM00809">
    <property type="entry name" value="Alpha_adaptinC2"/>
    <property type="match status" value="1"/>
</dbReference>
<feature type="domain" description="Clathrin adaptor alpha/beta/gamma-adaptin appendage Ig-like subdomain" evidence="9">
    <location>
        <begin position="745"/>
        <end position="856"/>
    </location>
</feature>
<reference evidence="10 11" key="1">
    <citation type="journal article" date="2011" name="Proc. Natl. Acad. Sci. U.S.A.">
        <title>Evolutionary erosion of yeast sex chromosomes by mating-type switching accidents.</title>
        <authorList>
            <person name="Gordon J.L."/>
            <person name="Armisen D."/>
            <person name="Proux-Wera E."/>
            <person name="Oheigeartaigh S.S."/>
            <person name="Byrne K.P."/>
            <person name="Wolfe K.H."/>
        </authorList>
    </citation>
    <scope>NUCLEOTIDE SEQUENCE [LARGE SCALE GENOMIC DNA]</scope>
    <source>
        <strain evidence="11">ATCC 76901 / BCRC 22586 / CBS 4309 / NBRC 1992 / NRRL Y-12630</strain>
    </source>
</reference>
<evidence type="ECO:0000256" key="3">
    <source>
        <dbReference type="ARBA" id="ARBA00022448"/>
    </source>
</evidence>
<keyword evidence="5 8" id="KW-0333">Golgi apparatus</keyword>
<sequence>MGSSSLKKFIKDVRAAKTLADERSIISKQSAKIRTKLRDDHLSHSKRRSNIEKLLYLYILGEKTHFGQVDCINLIASDDFIDKRLGYLASMLLLDESEDLLTLLTNILSNDLQHPNKYIVALALNALGSLTSNELARDLFPNVLQVIQNPNFKNEPFILKKSFQCLAKLIMKDYSLLEILDIKIVEDVLFPKSFSNGNKIDNGLLLSICRIIQSILLTIDQKEQEDLSTEDNEEILFREKVHNLLIVGIAPFIPMFFERLLDLNSKNLDSNYDVQGISDPFLQCDLIYTLTLLFKFQSRFNEISMYNDKFINLLIQIANNTDSTKNPGKTILYQTTKTIFLLNQYNFDDDQIKPLTTLGINTLANFLKVKDNNIKYVALNTLLKVIPQDPIAVQRHKKFILNCLNDHDISIKMRSLELTFAILNNENLRELTNELLIFLEKINKNQNSNFNDDFENLIVFIVDNLILSFNLFSSNNGTEEDDQMWKLKILIKVLKLVGNFINSTEKINDILINFNNTKNIDAKFEIISKMLSVSLNINGNGNDDDNDTTNNKDENLAWNLISVWCIGEYADFVLINPVTNTKLVNEISLTKYLIQMDNDFKMNCPKLIHYVLTAALKLSVKINDKKSIESLRKLILSHTKDSNLLIQMKAVQYDLIFNQPATTKKILLDSMPNFERNSEKEKSAITEKKTEKKPSNDLLLELLNIDEDATPIPKENPKNLLAEILSQTATTTMTNTSSTTNSVPEISLPSTAISIHKGQYIEVFSDIIPNNIQPNSIQIELYFKPSITISDLKPLCAVTKTQKLTLGQLYPLSNTIPMGSISKQNLKITGSGKLKLRVKLNFEKDDDKMEINDQFDHKFDQVL</sequence>
<evidence type="ECO:0000256" key="6">
    <source>
        <dbReference type="ARBA" id="ARBA00023136"/>
    </source>
</evidence>
<dbReference type="eggNOG" id="KOG1062">
    <property type="taxonomic scope" value="Eukaryota"/>
</dbReference>
<evidence type="ECO:0000313" key="11">
    <source>
        <dbReference type="Proteomes" id="UP000001640"/>
    </source>
</evidence>
<dbReference type="SUPFAM" id="SSF49348">
    <property type="entry name" value="Clathrin adaptor appendage domain"/>
    <property type="match status" value="1"/>
</dbReference>
<dbReference type="InterPro" id="IPR017107">
    <property type="entry name" value="AP1_complex_gsu"/>
</dbReference>
<dbReference type="HOGENOM" id="CLU_003824_0_1_1"/>
<evidence type="ECO:0000256" key="4">
    <source>
        <dbReference type="ARBA" id="ARBA00022927"/>
    </source>
</evidence>
<dbReference type="Pfam" id="PF01602">
    <property type="entry name" value="Adaptin_N"/>
    <property type="match status" value="1"/>
</dbReference>
<comment type="subcellular location">
    <subcellularLocation>
        <location evidence="1">Cytoplasmic vesicle membrane</location>
    </subcellularLocation>
    <subcellularLocation>
        <location evidence="2">Golgi apparatus</location>
    </subcellularLocation>
</comment>
<reference key="2">
    <citation type="submission" date="2011-08" db="EMBL/GenBank/DDBJ databases">
        <title>Genome sequence of Naumovozyma castellii.</title>
        <authorList>
            <person name="Gordon J.L."/>
            <person name="Armisen D."/>
            <person name="Proux-Wera E."/>
            <person name="OhEigeartaigh S.S."/>
            <person name="Byrne K.P."/>
            <person name="Wolfe K.H."/>
        </authorList>
    </citation>
    <scope>NUCLEOTIDE SEQUENCE</scope>
    <source>
        <strain>Type strain:CBS 4309</strain>
    </source>
</reference>
<dbReference type="Gene3D" id="2.60.40.1230">
    <property type="match status" value="1"/>
</dbReference>
<dbReference type="Pfam" id="PF02883">
    <property type="entry name" value="Alpha_adaptinC2"/>
    <property type="match status" value="1"/>
</dbReference>
<evidence type="ECO:0000256" key="8">
    <source>
        <dbReference type="PIRNR" id="PIRNR037094"/>
    </source>
</evidence>
<dbReference type="STRING" id="1064592.G0V976"/>
<dbReference type="InParanoid" id="G0V976"/>
<dbReference type="OrthoDB" id="28053at2759"/>
<dbReference type="PANTHER" id="PTHR22780">
    <property type="entry name" value="ADAPTIN, ALPHA/GAMMA/EPSILON"/>
    <property type="match status" value="1"/>
</dbReference>
<evidence type="ECO:0000256" key="7">
    <source>
        <dbReference type="ARBA" id="ARBA00023329"/>
    </source>
</evidence>
<organism evidence="10 11">
    <name type="scientific">Naumovozyma castellii</name>
    <name type="common">Yeast</name>
    <name type="synonym">Saccharomyces castellii</name>
    <dbReference type="NCBI Taxonomy" id="27288"/>
    <lineage>
        <taxon>Eukaryota</taxon>
        <taxon>Fungi</taxon>
        <taxon>Dikarya</taxon>
        <taxon>Ascomycota</taxon>
        <taxon>Saccharomycotina</taxon>
        <taxon>Saccharomycetes</taxon>
        <taxon>Saccharomycetales</taxon>
        <taxon>Saccharomycetaceae</taxon>
        <taxon>Naumovozyma</taxon>
    </lineage>
</organism>
<keyword evidence="6 8" id="KW-0472">Membrane</keyword>
<dbReference type="FunCoup" id="G0V976">
    <property type="interactions" value="710"/>
</dbReference>
<dbReference type="AlphaFoldDB" id="G0V976"/>
<dbReference type="GO" id="GO:0030121">
    <property type="term" value="C:AP-1 adaptor complex"/>
    <property type="evidence" value="ECO:0007669"/>
    <property type="project" value="EnsemblFungi"/>
</dbReference>
<gene>
    <name evidence="10" type="primary">NCAS0A14680</name>
    <name evidence="10" type="ordered locus">NCAS_0A14680</name>
</gene>
<accession>G0V976</accession>
<name>G0V976_NAUCA</name>
<dbReference type="GO" id="GO:0006896">
    <property type="term" value="P:Golgi to vacuole transport"/>
    <property type="evidence" value="ECO:0007669"/>
    <property type="project" value="EnsemblFungi"/>
</dbReference>
<dbReference type="GO" id="GO:0006886">
    <property type="term" value="P:intracellular protein transport"/>
    <property type="evidence" value="ECO:0007669"/>
    <property type="project" value="UniProtKB-UniRule"/>
</dbReference>
<keyword evidence="11" id="KW-1185">Reference proteome</keyword>
<dbReference type="PIRSF" id="PIRSF037094">
    <property type="entry name" value="AP1_complex_gamma"/>
    <property type="match status" value="1"/>
</dbReference>
<dbReference type="Proteomes" id="UP000001640">
    <property type="component" value="Chromosome 1"/>
</dbReference>
<protein>
    <recommendedName>
        <fullName evidence="8">AP-1 complex subunit gamma</fullName>
    </recommendedName>
</protein>
<dbReference type="Gene3D" id="1.25.10.10">
    <property type="entry name" value="Leucine-rich Repeat Variant"/>
    <property type="match status" value="1"/>
</dbReference>
<dbReference type="InterPro" id="IPR002553">
    <property type="entry name" value="Clathrin/coatomer_adapt-like_N"/>
</dbReference>
<dbReference type="GO" id="GO:0030276">
    <property type="term" value="F:clathrin binding"/>
    <property type="evidence" value="ECO:0007669"/>
    <property type="project" value="EnsemblFungi"/>
</dbReference>
<dbReference type="InterPro" id="IPR008152">
    <property type="entry name" value="Clathrin_a/b/g-adaptin_app_Ig"/>
</dbReference>
<keyword evidence="7 8" id="KW-0968">Cytoplasmic vesicle</keyword>
<comment type="similarity">
    <text evidence="8">Belongs to the adaptor complexes large subunit family.</text>
</comment>
<dbReference type="RefSeq" id="XP_003674405.1">
    <property type="nucleotide sequence ID" value="XM_003674357.1"/>
</dbReference>
<dbReference type="InterPro" id="IPR013041">
    <property type="entry name" value="Clathrin_app_Ig-like_sf"/>
</dbReference>
<evidence type="ECO:0000256" key="5">
    <source>
        <dbReference type="ARBA" id="ARBA00023034"/>
    </source>
</evidence>